<keyword evidence="2" id="KW-1185">Reference proteome</keyword>
<gene>
    <name evidence="1" type="ORF">Q9L58_003291</name>
</gene>
<dbReference type="EMBL" id="JBBBZM010000031">
    <property type="protein sequence ID" value="KAL0637731.1"/>
    <property type="molecule type" value="Genomic_DNA"/>
</dbReference>
<dbReference type="Proteomes" id="UP001447188">
    <property type="component" value="Unassembled WGS sequence"/>
</dbReference>
<sequence length="279" mass="31952">MKWYLRISCFVPNISESQALVMMEGVQQQEPAEPRIISLLRSSSKLTSNLNDFLEQSSSQPRLYLQRGPPTGLNPLFTVKVPLLGFQYVLDSRVGLTQWFIEPIDMVTAEILDEDFTIDSGRTHQFFARELVPVPWAVENILVWLQRAYFSLPCQNSTISEDRRNHYIVNVLLAVGDDPHDTRTRFTRHFISGDTELRELFEALRGDRVLEGDCVLAQYTWAGENFPLAHCHLYSEVVYEQITFRDAGYVGKFLWLLPVKPITDEDEQSGDISEMSSAA</sequence>
<reference evidence="1 2" key="1">
    <citation type="submission" date="2024-02" db="EMBL/GenBank/DDBJ databases">
        <title>Discinaceae phylogenomics.</title>
        <authorList>
            <person name="Dirks A.C."/>
            <person name="James T.Y."/>
        </authorList>
    </citation>
    <scope>NUCLEOTIDE SEQUENCE [LARGE SCALE GENOMIC DNA]</scope>
    <source>
        <strain evidence="1 2">ACD0624</strain>
    </source>
</reference>
<name>A0ABR3GP80_9PEZI</name>
<accession>A0ABR3GP80</accession>
<evidence type="ECO:0000313" key="2">
    <source>
        <dbReference type="Proteomes" id="UP001447188"/>
    </source>
</evidence>
<proteinExistence type="predicted"/>
<comment type="caution">
    <text evidence="1">The sequence shown here is derived from an EMBL/GenBank/DDBJ whole genome shotgun (WGS) entry which is preliminary data.</text>
</comment>
<organism evidence="1 2">
    <name type="scientific">Discina gigas</name>
    <dbReference type="NCBI Taxonomy" id="1032678"/>
    <lineage>
        <taxon>Eukaryota</taxon>
        <taxon>Fungi</taxon>
        <taxon>Dikarya</taxon>
        <taxon>Ascomycota</taxon>
        <taxon>Pezizomycotina</taxon>
        <taxon>Pezizomycetes</taxon>
        <taxon>Pezizales</taxon>
        <taxon>Discinaceae</taxon>
        <taxon>Discina</taxon>
    </lineage>
</organism>
<protein>
    <submittedName>
        <fullName evidence="1">Uncharacterized protein</fullName>
    </submittedName>
</protein>
<evidence type="ECO:0000313" key="1">
    <source>
        <dbReference type="EMBL" id="KAL0637731.1"/>
    </source>
</evidence>